<proteinExistence type="predicted"/>
<evidence type="ECO:0000313" key="2">
    <source>
        <dbReference type="EMBL" id="RMX40301.1"/>
    </source>
</evidence>
<comment type="caution">
    <text evidence="2">The sequence shown here is derived from an EMBL/GenBank/DDBJ whole genome shotgun (WGS) entry which is preliminary data.</text>
</comment>
<evidence type="ECO:0000313" key="3">
    <source>
        <dbReference type="Proteomes" id="UP000275408"/>
    </source>
</evidence>
<reference evidence="2 3" key="1">
    <citation type="journal article" date="2018" name="Sci. Rep.">
        <title>Comparative analysis of the Pocillopora damicornis genome highlights role of immune system in coral evolution.</title>
        <authorList>
            <person name="Cunning R."/>
            <person name="Bay R.A."/>
            <person name="Gillette P."/>
            <person name="Baker A.C."/>
            <person name="Traylor-Knowles N."/>
        </authorList>
    </citation>
    <scope>NUCLEOTIDE SEQUENCE [LARGE SCALE GENOMIC DNA]</scope>
    <source>
        <strain evidence="2">RSMAS</strain>
        <tissue evidence="2">Whole animal</tissue>
    </source>
</reference>
<name>A0A3M6TG40_POCDA</name>
<dbReference type="Proteomes" id="UP000275408">
    <property type="component" value="Unassembled WGS sequence"/>
</dbReference>
<protein>
    <submittedName>
        <fullName evidence="2">Uncharacterized protein</fullName>
    </submittedName>
</protein>
<dbReference type="OMA" id="WETFTAS"/>
<feature type="region of interest" description="Disordered" evidence="1">
    <location>
        <begin position="1"/>
        <end position="50"/>
    </location>
</feature>
<feature type="compositionally biased region" description="Basic and acidic residues" evidence="1">
    <location>
        <begin position="38"/>
        <end position="50"/>
    </location>
</feature>
<dbReference type="OrthoDB" id="5950110at2759"/>
<evidence type="ECO:0000256" key="1">
    <source>
        <dbReference type="SAM" id="MobiDB-lite"/>
    </source>
</evidence>
<gene>
    <name evidence="2" type="ORF">pdam_00008716</name>
</gene>
<organism evidence="2 3">
    <name type="scientific">Pocillopora damicornis</name>
    <name type="common">Cauliflower coral</name>
    <name type="synonym">Millepora damicornis</name>
    <dbReference type="NCBI Taxonomy" id="46731"/>
    <lineage>
        <taxon>Eukaryota</taxon>
        <taxon>Metazoa</taxon>
        <taxon>Cnidaria</taxon>
        <taxon>Anthozoa</taxon>
        <taxon>Hexacorallia</taxon>
        <taxon>Scleractinia</taxon>
        <taxon>Astrocoeniina</taxon>
        <taxon>Pocilloporidae</taxon>
        <taxon>Pocillopora</taxon>
    </lineage>
</organism>
<dbReference type="EMBL" id="RCHS01003667">
    <property type="protein sequence ID" value="RMX40301.1"/>
    <property type="molecule type" value="Genomic_DNA"/>
</dbReference>
<accession>A0A3M6TG40</accession>
<keyword evidence="3" id="KW-1185">Reference proteome</keyword>
<sequence length="142" mass="16127">MKFRSPVSMPSENVRENKQTAQNLSSPPDAKNQKGTIRRQEREGSPKCYHCDGEENITVEHFLLSCSKFEEIRSELLCQLRGKLEAIGESGFQVWETFTASSPAFQSKIILGAQSFGAEEDEAINHFRTQYVARAWSERLVI</sequence>
<dbReference type="AlphaFoldDB" id="A0A3M6TG40"/>